<dbReference type="PROSITE" id="PS50011">
    <property type="entry name" value="PROTEIN_KINASE_DOM"/>
    <property type="match status" value="1"/>
</dbReference>
<comment type="caution">
    <text evidence="2">The sequence shown here is derived from an EMBL/GenBank/DDBJ whole genome shotgun (WGS) entry which is preliminary data.</text>
</comment>
<proteinExistence type="predicted"/>
<organism evidence="2 3">
    <name type="scientific">Xylaria arbuscula</name>
    <dbReference type="NCBI Taxonomy" id="114810"/>
    <lineage>
        <taxon>Eukaryota</taxon>
        <taxon>Fungi</taxon>
        <taxon>Dikarya</taxon>
        <taxon>Ascomycota</taxon>
        <taxon>Pezizomycotina</taxon>
        <taxon>Sordariomycetes</taxon>
        <taxon>Xylariomycetidae</taxon>
        <taxon>Xylariales</taxon>
        <taxon>Xylariaceae</taxon>
        <taxon>Xylaria</taxon>
    </lineage>
</organism>
<dbReference type="InterPro" id="IPR000719">
    <property type="entry name" value="Prot_kinase_dom"/>
</dbReference>
<keyword evidence="3" id="KW-1185">Reference proteome</keyword>
<evidence type="ECO:0000259" key="1">
    <source>
        <dbReference type="PROSITE" id="PS50011"/>
    </source>
</evidence>
<dbReference type="GO" id="GO:0005524">
    <property type="term" value="F:ATP binding"/>
    <property type="evidence" value="ECO:0007669"/>
    <property type="project" value="InterPro"/>
</dbReference>
<feature type="domain" description="Protein kinase" evidence="1">
    <location>
        <begin position="28"/>
        <end position="322"/>
    </location>
</feature>
<dbReference type="Gene3D" id="1.10.510.10">
    <property type="entry name" value="Transferase(Phosphotransferase) domain 1"/>
    <property type="match status" value="1"/>
</dbReference>
<protein>
    <recommendedName>
        <fullName evidence="1">Protein kinase domain-containing protein</fullName>
    </recommendedName>
</protein>
<dbReference type="GO" id="GO:0004672">
    <property type="term" value="F:protein kinase activity"/>
    <property type="evidence" value="ECO:0007669"/>
    <property type="project" value="InterPro"/>
</dbReference>
<dbReference type="InterPro" id="IPR011009">
    <property type="entry name" value="Kinase-like_dom_sf"/>
</dbReference>
<gene>
    <name evidence="2" type="ORF">NPX13_g3766</name>
</gene>
<dbReference type="AlphaFoldDB" id="A0A9W8NHM2"/>
<reference evidence="2" key="1">
    <citation type="submission" date="2022-07" db="EMBL/GenBank/DDBJ databases">
        <title>Genome Sequence of Xylaria arbuscula.</title>
        <authorList>
            <person name="Buettner E."/>
        </authorList>
    </citation>
    <scope>NUCLEOTIDE SEQUENCE</scope>
    <source>
        <strain evidence="2">VT107</strain>
    </source>
</reference>
<dbReference type="SUPFAM" id="SSF56112">
    <property type="entry name" value="Protein kinase-like (PK-like)"/>
    <property type="match status" value="1"/>
</dbReference>
<evidence type="ECO:0000313" key="2">
    <source>
        <dbReference type="EMBL" id="KAJ3576225.1"/>
    </source>
</evidence>
<dbReference type="Proteomes" id="UP001148614">
    <property type="component" value="Unassembled WGS sequence"/>
</dbReference>
<evidence type="ECO:0000313" key="3">
    <source>
        <dbReference type="Proteomes" id="UP001148614"/>
    </source>
</evidence>
<accession>A0A9W8NHM2</accession>
<sequence>MSQPRVANLLGPRAFFKHLSDTYENDDWEFEKKLGFGGFGFTALIVNGASHIVSILANCEDIVEAAADWVSPGDDSVQTPLSAVFTGFVGLTGPALALEYLEHGDIAGLMNKLRRAGRTVPNRILWSFLFCLIRASIGMAYPPTQPIGSDVQILDELPADHSPETEGRMAHNDFNTRNIMLTVGDGPEHGIGVKAKLIDFGLTAPRYEFGSQKNIFDAAETITSMATVLVAGIANTTCDYKGFKTRAVHLLSTDDAPLPLPWLDPDLRDFLARCMYEESLQRPKLQEALQITQNAVLSKTAESFPVPRMETDSAIDSVQMYIFDVPQE</sequence>
<dbReference type="VEuPathDB" id="FungiDB:F4678DRAFT_473284"/>
<name>A0A9W8NHM2_9PEZI</name>
<dbReference type="EMBL" id="JANPWZ010000488">
    <property type="protein sequence ID" value="KAJ3576225.1"/>
    <property type="molecule type" value="Genomic_DNA"/>
</dbReference>